<comment type="similarity">
    <text evidence="9">Belongs to the G-protein coupled receptor 1 family.</text>
</comment>
<keyword evidence="7 9" id="KW-0675">Receptor</keyword>
<sequence length="334" mass="37708">MNFSVVTELNFCSNVTCEDPEWTPSSVLLYACVAVLISLTVCGNLLVIISISHFKQLHTPTNFLILSLATADMMVGVTVMPIHFISSSLCLHVSKIFCYVCLLCPSHFTFLSIYNVSFISLDRWYALCYPLQYSIKVTSKCMSIAICLKWLISFSYNLTFIYFNGTATTDTLCFRDCSAVAEGVWSVIDLFLVFVFPCSVIMVSYIKIFAIARKHAKSIQCSRGQHIPRNKKHGESVSKASERKAATTLGILVIVFVTCLLPYFLCVELSHFIPYPIIGYVFDGSLTVLYLNSTINPIIYALFYPWFRICARIILMFRIFNPDSSLINVLTKSR</sequence>
<dbReference type="RefSeq" id="XP_031438088.1">
    <property type="nucleotide sequence ID" value="XM_031582228.1"/>
</dbReference>
<evidence type="ECO:0000256" key="7">
    <source>
        <dbReference type="ARBA" id="ARBA00023170"/>
    </source>
</evidence>
<evidence type="ECO:0000256" key="4">
    <source>
        <dbReference type="ARBA" id="ARBA00022989"/>
    </source>
</evidence>
<accession>A0A6P8GG38</accession>
<evidence type="ECO:0000259" key="11">
    <source>
        <dbReference type="PROSITE" id="PS50262"/>
    </source>
</evidence>
<dbReference type="InterPro" id="IPR017452">
    <property type="entry name" value="GPCR_Rhodpsn_7TM"/>
</dbReference>
<evidence type="ECO:0000256" key="9">
    <source>
        <dbReference type="RuleBase" id="RU000688"/>
    </source>
</evidence>
<keyword evidence="12" id="KW-1185">Reference proteome</keyword>
<keyword evidence="2" id="KW-1003">Cell membrane</keyword>
<dbReference type="GO" id="GO:0001594">
    <property type="term" value="F:trace-amine receptor activity"/>
    <property type="evidence" value="ECO:0007669"/>
    <property type="project" value="TreeGrafter"/>
</dbReference>
<dbReference type="Pfam" id="PF00001">
    <property type="entry name" value="7tm_1"/>
    <property type="match status" value="1"/>
</dbReference>
<feature type="transmembrane region" description="Helical" evidence="10">
    <location>
        <begin position="28"/>
        <end position="51"/>
    </location>
</feature>
<organism evidence="12 13">
    <name type="scientific">Clupea harengus</name>
    <name type="common">Atlantic herring</name>
    <dbReference type="NCBI Taxonomy" id="7950"/>
    <lineage>
        <taxon>Eukaryota</taxon>
        <taxon>Metazoa</taxon>
        <taxon>Chordata</taxon>
        <taxon>Craniata</taxon>
        <taxon>Vertebrata</taxon>
        <taxon>Euteleostomi</taxon>
        <taxon>Actinopterygii</taxon>
        <taxon>Neopterygii</taxon>
        <taxon>Teleostei</taxon>
        <taxon>Clupei</taxon>
        <taxon>Clupeiformes</taxon>
        <taxon>Clupeoidei</taxon>
        <taxon>Clupeidae</taxon>
        <taxon>Clupea</taxon>
    </lineage>
</organism>
<evidence type="ECO:0000313" key="13">
    <source>
        <dbReference type="RefSeq" id="XP_031438088.1"/>
    </source>
</evidence>
<dbReference type="InterPro" id="IPR000276">
    <property type="entry name" value="GPCR_Rhodpsn"/>
</dbReference>
<dbReference type="AlphaFoldDB" id="A0A6P8GG38"/>
<evidence type="ECO:0000256" key="2">
    <source>
        <dbReference type="ARBA" id="ARBA00022475"/>
    </source>
</evidence>
<dbReference type="PRINTS" id="PR00237">
    <property type="entry name" value="GPCRRHODOPSN"/>
</dbReference>
<evidence type="ECO:0000256" key="3">
    <source>
        <dbReference type="ARBA" id="ARBA00022692"/>
    </source>
</evidence>
<dbReference type="KEGG" id="char:116223917"/>
<name>A0A6P8GG38_CLUHA</name>
<dbReference type="OrthoDB" id="5964909at2759"/>
<evidence type="ECO:0000256" key="8">
    <source>
        <dbReference type="ARBA" id="ARBA00023224"/>
    </source>
</evidence>
<dbReference type="InterPro" id="IPR050569">
    <property type="entry name" value="TAAR"/>
</dbReference>
<proteinExistence type="inferred from homology"/>
<evidence type="ECO:0000256" key="5">
    <source>
        <dbReference type="ARBA" id="ARBA00023040"/>
    </source>
</evidence>
<protein>
    <submittedName>
        <fullName evidence="13">Trace amine-associated receptor 13c-like</fullName>
    </submittedName>
</protein>
<dbReference type="Gene3D" id="1.20.1070.10">
    <property type="entry name" value="Rhodopsin 7-helix transmembrane proteins"/>
    <property type="match status" value="1"/>
</dbReference>
<dbReference type="GeneID" id="116223917"/>
<keyword evidence="6 10" id="KW-0472">Membrane</keyword>
<dbReference type="PROSITE" id="PS50262">
    <property type="entry name" value="G_PROTEIN_RECEP_F1_2"/>
    <property type="match status" value="1"/>
</dbReference>
<feature type="transmembrane region" description="Helical" evidence="10">
    <location>
        <begin position="142"/>
        <end position="163"/>
    </location>
</feature>
<evidence type="ECO:0000256" key="6">
    <source>
        <dbReference type="ARBA" id="ARBA00023136"/>
    </source>
</evidence>
<gene>
    <name evidence="13" type="primary">LOC116223917</name>
</gene>
<feature type="transmembrane region" description="Helical" evidence="10">
    <location>
        <begin position="183"/>
        <end position="206"/>
    </location>
</feature>
<keyword evidence="3 9" id="KW-0812">Transmembrane</keyword>
<feature type="transmembrane region" description="Helical" evidence="10">
    <location>
        <begin position="245"/>
        <end position="265"/>
    </location>
</feature>
<keyword evidence="5 9" id="KW-0297">G-protein coupled receptor</keyword>
<keyword evidence="8 9" id="KW-0807">Transducer</keyword>
<reference evidence="13" key="1">
    <citation type="submission" date="2025-08" db="UniProtKB">
        <authorList>
            <consortium name="RefSeq"/>
        </authorList>
    </citation>
    <scope>IDENTIFICATION</scope>
</reference>
<dbReference type="SUPFAM" id="SSF81321">
    <property type="entry name" value="Family A G protein-coupled receptor-like"/>
    <property type="match status" value="1"/>
</dbReference>
<comment type="subcellular location">
    <subcellularLocation>
        <location evidence="1">Cell membrane</location>
        <topology evidence="1">Multi-pass membrane protein</topology>
    </subcellularLocation>
</comment>
<dbReference type="PANTHER" id="PTHR24249">
    <property type="entry name" value="HISTAMINE RECEPTOR-RELATED G-PROTEIN COUPLED RECEPTOR"/>
    <property type="match status" value="1"/>
</dbReference>
<evidence type="ECO:0000256" key="10">
    <source>
        <dbReference type="SAM" id="Phobius"/>
    </source>
</evidence>
<dbReference type="PANTHER" id="PTHR24249:SF381">
    <property type="entry name" value="TRACE AMINE ASSOCIATED RECEPTOR 19P-RELATED"/>
    <property type="match status" value="1"/>
</dbReference>
<keyword evidence="4 10" id="KW-1133">Transmembrane helix</keyword>
<evidence type="ECO:0000256" key="1">
    <source>
        <dbReference type="ARBA" id="ARBA00004651"/>
    </source>
</evidence>
<dbReference type="PROSITE" id="PS00237">
    <property type="entry name" value="G_PROTEIN_RECEP_F1_1"/>
    <property type="match status" value="1"/>
</dbReference>
<feature type="transmembrane region" description="Helical" evidence="10">
    <location>
        <begin position="96"/>
        <end position="121"/>
    </location>
</feature>
<feature type="domain" description="G-protein coupled receptors family 1 profile" evidence="11">
    <location>
        <begin position="43"/>
        <end position="300"/>
    </location>
</feature>
<dbReference type="GO" id="GO:0005886">
    <property type="term" value="C:plasma membrane"/>
    <property type="evidence" value="ECO:0007669"/>
    <property type="project" value="UniProtKB-SubCell"/>
</dbReference>
<dbReference type="Proteomes" id="UP000515152">
    <property type="component" value="Chromosome 15"/>
</dbReference>
<feature type="transmembrane region" description="Helical" evidence="10">
    <location>
        <begin position="63"/>
        <end position="84"/>
    </location>
</feature>
<evidence type="ECO:0000313" key="12">
    <source>
        <dbReference type="Proteomes" id="UP000515152"/>
    </source>
</evidence>